<evidence type="ECO:0000313" key="1">
    <source>
        <dbReference type="EMBL" id="TDX46744.1"/>
    </source>
</evidence>
<dbReference type="EMBL" id="SOEF01000004">
    <property type="protein sequence ID" value="TDX46744.1"/>
    <property type="molecule type" value="Genomic_DNA"/>
</dbReference>
<accession>A0A4R8GTB2</accession>
<feature type="non-terminal residue" evidence="1">
    <location>
        <position position="28"/>
    </location>
</feature>
<name>A0A4R8GTB2_9FIRM</name>
<sequence>MKIIPQIYQNDKKIFSTVSTFFKKYRIA</sequence>
<evidence type="ECO:0000313" key="2">
    <source>
        <dbReference type="Proteomes" id="UP000295472"/>
    </source>
</evidence>
<dbReference type="Proteomes" id="UP000295472">
    <property type="component" value="Unassembled WGS sequence"/>
</dbReference>
<proteinExistence type="predicted"/>
<gene>
    <name evidence="1" type="ORF">C7954_104114</name>
</gene>
<organism evidence="1 2">
    <name type="scientific">Halanaerobium congolense</name>
    <dbReference type="NCBI Taxonomy" id="54121"/>
    <lineage>
        <taxon>Bacteria</taxon>
        <taxon>Bacillati</taxon>
        <taxon>Bacillota</taxon>
        <taxon>Clostridia</taxon>
        <taxon>Halanaerobiales</taxon>
        <taxon>Halanaerobiaceae</taxon>
        <taxon>Halanaerobium</taxon>
    </lineage>
</organism>
<dbReference type="AlphaFoldDB" id="A0A4R8GTB2"/>
<reference evidence="1 2" key="1">
    <citation type="submission" date="2019-03" db="EMBL/GenBank/DDBJ databases">
        <title>Subsurface microbial communities from deep shales in Ohio and West Virginia, USA.</title>
        <authorList>
            <person name="Wrighton K."/>
        </authorList>
    </citation>
    <scope>NUCLEOTIDE SEQUENCE [LARGE SCALE GENOMIC DNA]</scope>
    <source>
        <strain evidence="1 2">DSMZ 11287</strain>
    </source>
</reference>
<protein>
    <submittedName>
        <fullName evidence="1">Uncharacterized protein</fullName>
    </submittedName>
</protein>
<comment type="caution">
    <text evidence="1">The sequence shown here is derived from an EMBL/GenBank/DDBJ whole genome shotgun (WGS) entry which is preliminary data.</text>
</comment>